<proteinExistence type="predicted"/>
<evidence type="ECO:0000313" key="2">
    <source>
        <dbReference type="EMBL" id="MDO9714663.1"/>
    </source>
</evidence>
<feature type="domain" description="Transposase IS116/IS110/IS902 C-terminal" evidence="1">
    <location>
        <begin position="55"/>
        <end position="134"/>
    </location>
</feature>
<protein>
    <submittedName>
        <fullName evidence="2">Transposase</fullName>
    </submittedName>
</protein>
<gene>
    <name evidence="2" type="ORF">Q7A36_40720</name>
</gene>
<comment type="caution">
    <text evidence="2">The sequence shown here is derived from an EMBL/GenBank/DDBJ whole genome shotgun (WGS) entry which is preliminary data.</text>
</comment>
<evidence type="ECO:0000313" key="3">
    <source>
        <dbReference type="Proteomes" id="UP001243009"/>
    </source>
</evidence>
<name>A0ABT9EEM6_9PROT</name>
<dbReference type="Proteomes" id="UP001243009">
    <property type="component" value="Unassembled WGS sequence"/>
</dbReference>
<dbReference type="PANTHER" id="PTHR33055">
    <property type="entry name" value="TRANSPOSASE FOR INSERTION SEQUENCE ELEMENT IS1111A"/>
    <property type="match status" value="1"/>
</dbReference>
<dbReference type="RefSeq" id="WP_305109472.1">
    <property type="nucleotide sequence ID" value="NZ_JAUTWS010000444.1"/>
</dbReference>
<dbReference type="InterPro" id="IPR003346">
    <property type="entry name" value="Transposase_20"/>
</dbReference>
<dbReference type="EMBL" id="JAUTWS010000444">
    <property type="protein sequence ID" value="MDO9714663.1"/>
    <property type="molecule type" value="Genomic_DNA"/>
</dbReference>
<dbReference type="PANTHER" id="PTHR33055:SF3">
    <property type="entry name" value="PUTATIVE TRANSPOSASE FOR IS117-RELATED"/>
    <property type="match status" value="1"/>
</dbReference>
<accession>A0ABT9EEM6</accession>
<sequence length="183" mass="20367">MRTPEGLPIPPNTLEEFRRDLARLTMVREQIAAIERARLARLEQAPGTGPHAMVRLLASITGVGVETADMLVQEVLSRNLRDRRAVARYAGLTGSPDESGAKRREKGLAKSGNARVRRGLIQLAWRFLRFQKESALAQWYRARTAQGARKTTMIVALARKLLIALWRMVATGEVPHGVVLRPA</sequence>
<dbReference type="InterPro" id="IPR047650">
    <property type="entry name" value="Transpos_IS110"/>
</dbReference>
<reference evidence="2 3" key="1">
    <citation type="submission" date="2023-08" db="EMBL/GenBank/DDBJ databases">
        <title>The draft genome sequence of Paracraurococcus sp. LOR1-02.</title>
        <authorList>
            <person name="Kingkaew E."/>
            <person name="Tanasupawat S."/>
        </authorList>
    </citation>
    <scope>NUCLEOTIDE SEQUENCE [LARGE SCALE GENOMIC DNA]</scope>
    <source>
        <strain evidence="2 3">LOR1-02</strain>
    </source>
</reference>
<keyword evidence="3" id="KW-1185">Reference proteome</keyword>
<organism evidence="2 3">
    <name type="scientific">Paracraurococcus lichenis</name>
    <dbReference type="NCBI Taxonomy" id="3064888"/>
    <lineage>
        <taxon>Bacteria</taxon>
        <taxon>Pseudomonadati</taxon>
        <taxon>Pseudomonadota</taxon>
        <taxon>Alphaproteobacteria</taxon>
        <taxon>Acetobacterales</taxon>
        <taxon>Roseomonadaceae</taxon>
        <taxon>Paracraurococcus</taxon>
    </lineage>
</organism>
<dbReference type="Pfam" id="PF02371">
    <property type="entry name" value="Transposase_20"/>
    <property type="match status" value="1"/>
</dbReference>
<feature type="non-terminal residue" evidence="2">
    <location>
        <position position="183"/>
    </location>
</feature>
<evidence type="ECO:0000259" key="1">
    <source>
        <dbReference type="Pfam" id="PF02371"/>
    </source>
</evidence>